<evidence type="ECO:0000313" key="2">
    <source>
        <dbReference type="EMBL" id="KAK4417045.1"/>
    </source>
</evidence>
<protein>
    <submittedName>
        <fullName evidence="2">Uncharacterized protein</fullName>
    </submittedName>
</protein>
<dbReference type="EMBL" id="JACGWO010000010">
    <property type="protein sequence ID" value="KAK4417045.1"/>
    <property type="molecule type" value="Genomic_DNA"/>
</dbReference>
<evidence type="ECO:0000256" key="1">
    <source>
        <dbReference type="SAM" id="MobiDB-lite"/>
    </source>
</evidence>
<reference evidence="2" key="1">
    <citation type="submission" date="2020-06" db="EMBL/GenBank/DDBJ databases">
        <authorList>
            <person name="Li T."/>
            <person name="Hu X."/>
            <person name="Zhang T."/>
            <person name="Song X."/>
            <person name="Zhang H."/>
            <person name="Dai N."/>
            <person name="Sheng W."/>
            <person name="Hou X."/>
            <person name="Wei L."/>
        </authorList>
    </citation>
    <scope>NUCLEOTIDE SEQUENCE</scope>
    <source>
        <strain evidence="2">3651</strain>
        <tissue evidence="2">Leaf</tissue>
    </source>
</reference>
<organism evidence="2 3">
    <name type="scientific">Sesamum alatum</name>
    <dbReference type="NCBI Taxonomy" id="300844"/>
    <lineage>
        <taxon>Eukaryota</taxon>
        <taxon>Viridiplantae</taxon>
        <taxon>Streptophyta</taxon>
        <taxon>Embryophyta</taxon>
        <taxon>Tracheophyta</taxon>
        <taxon>Spermatophyta</taxon>
        <taxon>Magnoliopsida</taxon>
        <taxon>eudicotyledons</taxon>
        <taxon>Gunneridae</taxon>
        <taxon>Pentapetalae</taxon>
        <taxon>asterids</taxon>
        <taxon>lamiids</taxon>
        <taxon>Lamiales</taxon>
        <taxon>Pedaliaceae</taxon>
        <taxon>Sesamum</taxon>
    </lineage>
</organism>
<proteinExistence type="predicted"/>
<comment type="caution">
    <text evidence="2">The sequence shown here is derived from an EMBL/GenBank/DDBJ whole genome shotgun (WGS) entry which is preliminary data.</text>
</comment>
<dbReference type="AlphaFoldDB" id="A0AAE1XS26"/>
<dbReference type="Proteomes" id="UP001293254">
    <property type="component" value="Unassembled WGS sequence"/>
</dbReference>
<evidence type="ECO:0000313" key="3">
    <source>
        <dbReference type="Proteomes" id="UP001293254"/>
    </source>
</evidence>
<gene>
    <name evidence="2" type="ORF">Salat_2530000</name>
</gene>
<feature type="region of interest" description="Disordered" evidence="1">
    <location>
        <begin position="111"/>
        <end position="165"/>
    </location>
</feature>
<sequence length="265" mass="28208">MCLNGTKSCNLRALADLKDAKDLLLSLNGAANPKSSCPTLTPSSKHILTPFPPRSPPCSSSYPPRFVVGNVFRSSYTYVPPPTMSFGLPSPCVPPLDSSSPRATINVHHQPFSASDSSHSGVPPPSPPIASPPCSFVGDPSPSPLVGRASSSPRDAQPPPIADGLVVPSPPMAAPFAKLTRSVPHAATPLLLHRPPFLAHCLDHDRTCFRLLHLKSALLRHRLLLALEVCFLPLMKASDHCHNSFQELVGSPDAIPNDLDLGYLP</sequence>
<accession>A0AAE1XS26</accession>
<name>A0AAE1XS26_9LAMI</name>
<reference evidence="2" key="2">
    <citation type="journal article" date="2024" name="Plant">
        <title>Genomic evolution and insights into agronomic trait innovations of Sesamum species.</title>
        <authorList>
            <person name="Miao H."/>
            <person name="Wang L."/>
            <person name="Qu L."/>
            <person name="Liu H."/>
            <person name="Sun Y."/>
            <person name="Le M."/>
            <person name="Wang Q."/>
            <person name="Wei S."/>
            <person name="Zheng Y."/>
            <person name="Lin W."/>
            <person name="Duan Y."/>
            <person name="Cao H."/>
            <person name="Xiong S."/>
            <person name="Wang X."/>
            <person name="Wei L."/>
            <person name="Li C."/>
            <person name="Ma Q."/>
            <person name="Ju M."/>
            <person name="Zhao R."/>
            <person name="Li G."/>
            <person name="Mu C."/>
            <person name="Tian Q."/>
            <person name="Mei H."/>
            <person name="Zhang T."/>
            <person name="Gao T."/>
            <person name="Zhang H."/>
        </authorList>
    </citation>
    <scope>NUCLEOTIDE SEQUENCE</scope>
    <source>
        <strain evidence="2">3651</strain>
    </source>
</reference>
<feature type="compositionally biased region" description="Pro residues" evidence="1">
    <location>
        <begin position="122"/>
        <end position="131"/>
    </location>
</feature>
<keyword evidence="3" id="KW-1185">Reference proteome</keyword>